<evidence type="ECO:0000313" key="1">
    <source>
        <dbReference type="EMBL" id="CAD1818747.1"/>
    </source>
</evidence>
<organism evidence="1">
    <name type="scientific">Ananas comosus var. bracteatus</name>
    <name type="common">red pineapple</name>
    <dbReference type="NCBI Taxonomy" id="296719"/>
    <lineage>
        <taxon>Eukaryota</taxon>
        <taxon>Viridiplantae</taxon>
        <taxon>Streptophyta</taxon>
        <taxon>Embryophyta</taxon>
        <taxon>Tracheophyta</taxon>
        <taxon>Spermatophyta</taxon>
        <taxon>Magnoliopsida</taxon>
        <taxon>Liliopsida</taxon>
        <taxon>Poales</taxon>
        <taxon>Bromeliaceae</taxon>
        <taxon>Bromelioideae</taxon>
        <taxon>Ananas</taxon>
    </lineage>
</organism>
<dbReference type="EMBL" id="LR862139">
    <property type="protein sequence ID" value="CAD1818747.1"/>
    <property type="molecule type" value="Genomic_DNA"/>
</dbReference>
<reference evidence="1" key="1">
    <citation type="submission" date="2020-07" db="EMBL/GenBank/DDBJ databases">
        <authorList>
            <person name="Lin J."/>
        </authorList>
    </citation>
    <scope>NUCLEOTIDE SEQUENCE</scope>
</reference>
<proteinExistence type="predicted"/>
<protein>
    <submittedName>
        <fullName evidence="1">Uncharacterized protein</fullName>
    </submittedName>
</protein>
<dbReference type="AlphaFoldDB" id="A0A6V7NJN6"/>
<gene>
    <name evidence="1" type="ORF">CB5_LOCUS1958</name>
</gene>
<name>A0A6V7NJN6_ANACO</name>
<accession>A0A6V7NJN6</accession>
<sequence length="128" mass="14533">MAEHLRVMSAMIRDLKTAGNELTDEQQVLAVIRSLPDPEWSQMKLLMTHSENIKTFNDISRHLELEAERLEVNRSVALVARSEKRSGIVPKRKKHHNNGAQKNGIKLLRVELESATEANALAIRMLQS</sequence>